<dbReference type="GO" id="GO:0008495">
    <property type="term" value="F:protoheme IX farnesyltransferase activity"/>
    <property type="evidence" value="ECO:0007669"/>
    <property type="project" value="InterPro"/>
</dbReference>
<evidence type="ECO:0000256" key="10">
    <source>
        <dbReference type="ARBA" id="ARBA00042475"/>
    </source>
</evidence>
<evidence type="ECO:0000256" key="9">
    <source>
        <dbReference type="ARBA" id="ARBA00040810"/>
    </source>
</evidence>
<keyword evidence="7" id="KW-0350">Heme biosynthesis</keyword>
<comment type="pathway">
    <text evidence="2">Porphyrin-containing compound metabolism; heme O biosynthesis; heme O from protoheme: step 1/1.</text>
</comment>
<evidence type="ECO:0000256" key="8">
    <source>
        <dbReference type="ARBA" id="ARBA00023136"/>
    </source>
</evidence>
<dbReference type="InterPro" id="IPR006369">
    <property type="entry name" value="Protohaem_IX_farnesylTrfase"/>
</dbReference>
<evidence type="ECO:0000256" key="7">
    <source>
        <dbReference type="ARBA" id="ARBA00023133"/>
    </source>
</evidence>
<dbReference type="GO" id="GO:0005886">
    <property type="term" value="C:plasma membrane"/>
    <property type="evidence" value="ECO:0007669"/>
    <property type="project" value="UniProtKB-SubCell"/>
</dbReference>
<evidence type="ECO:0000256" key="1">
    <source>
        <dbReference type="ARBA" id="ARBA00004651"/>
    </source>
</evidence>
<evidence type="ECO:0000256" key="2">
    <source>
        <dbReference type="ARBA" id="ARBA00004919"/>
    </source>
</evidence>
<dbReference type="PANTHER" id="PTHR43448:SF7">
    <property type="entry name" value="4-HYDROXYBENZOATE SOLANESYLTRANSFERASE"/>
    <property type="match status" value="1"/>
</dbReference>
<evidence type="ECO:0000256" key="3">
    <source>
        <dbReference type="ARBA" id="ARBA00022475"/>
    </source>
</evidence>
<organism evidence="12">
    <name type="scientific">marine metagenome</name>
    <dbReference type="NCBI Taxonomy" id="408172"/>
    <lineage>
        <taxon>unclassified sequences</taxon>
        <taxon>metagenomes</taxon>
        <taxon>ecological metagenomes</taxon>
    </lineage>
</organism>
<name>A0A383ABK3_9ZZZZ</name>
<keyword evidence="5 11" id="KW-0812">Transmembrane</keyword>
<sequence>MTSKIYVSQISNFLSSLINITKPRIISLLLITAMTGMYLASQGNPPDSKIILFVLLGGALAAGGANSINNYLDRDIDLLMERTKIRPLAKGSIPPLVGLYLGLILNICSFLMLYFQVNLLSACLTISATLFYVFVYTM</sequence>
<dbReference type="Pfam" id="PF01040">
    <property type="entry name" value="UbiA"/>
    <property type="match status" value="1"/>
</dbReference>
<keyword evidence="4" id="KW-0808">Transferase</keyword>
<feature type="non-terminal residue" evidence="12">
    <location>
        <position position="138"/>
    </location>
</feature>
<feature type="transmembrane region" description="Helical" evidence="11">
    <location>
        <begin position="50"/>
        <end position="72"/>
    </location>
</feature>
<feature type="transmembrane region" description="Helical" evidence="11">
    <location>
        <begin position="119"/>
        <end position="137"/>
    </location>
</feature>
<gene>
    <name evidence="12" type="ORF">METZ01_LOCUS457322</name>
</gene>
<keyword evidence="6 11" id="KW-1133">Transmembrane helix</keyword>
<dbReference type="InterPro" id="IPR030470">
    <property type="entry name" value="UbiA_prenylTrfase_CS"/>
</dbReference>
<dbReference type="GO" id="GO:0006783">
    <property type="term" value="P:heme biosynthetic process"/>
    <property type="evidence" value="ECO:0007669"/>
    <property type="project" value="UniProtKB-KW"/>
</dbReference>
<proteinExistence type="predicted"/>
<keyword evidence="3" id="KW-1003">Cell membrane</keyword>
<dbReference type="PROSITE" id="PS00943">
    <property type="entry name" value="UBIA"/>
    <property type="match status" value="1"/>
</dbReference>
<evidence type="ECO:0000313" key="12">
    <source>
        <dbReference type="EMBL" id="SVE04468.1"/>
    </source>
</evidence>
<accession>A0A383ABK3</accession>
<evidence type="ECO:0000256" key="4">
    <source>
        <dbReference type="ARBA" id="ARBA00022679"/>
    </source>
</evidence>
<evidence type="ECO:0000256" key="11">
    <source>
        <dbReference type="SAM" id="Phobius"/>
    </source>
</evidence>
<dbReference type="Gene3D" id="1.10.357.140">
    <property type="entry name" value="UbiA prenyltransferase"/>
    <property type="match status" value="1"/>
</dbReference>
<feature type="transmembrane region" description="Helical" evidence="11">
    <location>
        <begin position="93"/>
        <end position="113"/>
    </location>
</feature>
<dbReference type="PANTHER" id="PTHR43448">
    <property type="entry name" value="PROTOHEME IX FARNESYLTRANSFERASE, MITOCHONDRIAL"/>
    <property type="match status" value="1"/>
</dbReference>
<evidence type="ECO:0000256" key="6">
    <source>
        <dbReference type="ARBA" id="ARBA00022989"/>
    </source>
</evidence>
<reference evidence="12" key="1">
    <citation type="submission" date="2018-05" db="EMBL/GenBank/DDBJ databases">
        <authorList>
            <person name="Lanie J.A."/>
            <person name="Ng W.-L."/>
            <person name="Kazmierczak K.M."/>
            <person name="Andrzejewski T.M."/>
            <person name="Davidsen T.M."/>
            <person name="Wayne K.J."/>
            <person name="Tettelin H."/>
            <person name="Glass J.I."/>
            <person name="Rusch D."/>
            <person name="Podicherti R."/>
            <person name="Tsui H.-C.T."/>
            <person name="Winkler M.E."/>
        </authorList>
    </citation>
    <scope>NUCLEOTIDE SEQUENCE</scope>
</reference>
<dbReference type="AlphaFoldDB" id="A0A383ABK3"/>
<dbReference type="EMBL" id="UINC01190347">
    <property type="protein sequence ID" value="SVE04468.1"/>
    <property type="molecule type" value="Genomic_DNA"/>
</dbReference>
<dbReference type="InterPro" id="IPR044878">
    <property type="entry name" value="UbiA_sf"/>
</dbReference>
<comment type="subcellular location">
    <subcellularLocation>
        <location evidence="1">Cell membrane</location>
        <topology evidence="1">Multi-pass membrane protein</topology>
    </subcellularLocation>
</comment>
<keyword evidence="8 11" id="KW-0472">Membrane</keyword>
<evidence type="ECO:0000256" key="5">
    <source>
        <dbReference type="ARBA" id="ARBA00022692"/>
    </source>
</evidence>
<protein>
    <recommendedName>
        <fullName evidence="9">Protoheme IX farnesyltransferase</fullName>
    </recommendedName>
    <alternativeName>
        <fullName evidence="10">Heme B farnesyltransferase</fullName>
    </alternativeName>
</protein>
<dbReference type="InterPro" id="IPR000537">
    <property type="entry name" value="UbiA_prenyltransferase"/>
</dbReference>